<evidence type="ECO:0000256" key="4">
    <source>
        <dbReference type="ARBA" id="ARBA00022777"/>
    </source>
</evidence>
<gene>
    <name evidence="7" type="ORF">PENFLA_c022G03535</name>
</gene>
<dbReference type="OrthoDB" id="5979581at2759"/>
<dbReference type="GO" id="GO:0005634">
    <property type="term" value="C:nucleus"/>
    <property type="evidence" value="ECO:0007669"/>
    <property type="project" value="TreeGrafter"/>
</dbReference>
<dbReference type="InterPro" id="IPR051175">
    <property type="entry name" value="CLK_kinases"/>
</dbReference>
<reference evidence="8" key="1">
    <citation type="journal article" date="2017" name="Nat. Microbiol.">
        <title>Global analysis of biosynthetic gene clusters reveals vast potential of secondary metabolite production in Penicillium species.</title>
        <authorList>
            <person name="Nielsen J.C."/>
            <person name="Grijseels S."/>
            <person name="Prigent S."/>
            <person name="Ji B."/>
            <person name="Dainat J."/>
            <person name="Nielsen K.F."/>
            <person name="Frisvad J.C."/>
            <person name="Workman M."/>
            <person name="Nielsen J."/>
        </authorList>
    </citation>
    <scope>NUCLEOTIDE SEQUENCE [LARGE SCALE GENOMIC DNA]</scope>
    <source>
        <strain evidence="8">IBT 14082</strain>
    </source>
</reference>
<dbReference type="PANTHER" id="PTHR45646:SF11">
    <property type="entry name" value="SERINE_THREONINE-PROTEIN KINASE DOA"/>
    <property type="match status" value="1"/>
</dbReference>
<sequence length="166" mass="18718">MSLSEAKDESHNRLFQLDVARALAAQLVIAVEYVHSHGFVHGDLHYENVLLQLQLPYNLDQLTIEELYQKCGEPQAEAIRRFDRKSLPIAIPSHAIIPIWFGEASDKLSLPEAKILLADFGEAFSPAKQQIYESHTPLINRPPEVRFEPDKSISFPSDVWSLGCAI</sequence>
<dbReference type="SUPFAM" id="SSF56112">
    <property type="entry name" value="Protein kinase-like (PK-like)"/>
    <property type="match status" value="1"/>
</dbReference>
<dbReference type="AlphaFoldDB" id="A0A1V6SWS9"/>
<evidence type="ECO:0000256" key="3">
    <source>
        <dbReference type="ARBA" id="ARBA00022741"/>
    </source>
</evidence>
<evidence type="ECO:0000313" key="7">
    <source>
        <dbReference type="EMBL" id="OQE18184.1"/>
    </source>
</evidence>
<evidence type="ECO:0000313" key="8">
    <source>
        <dbReference type="Proteomes" id="UP000191342"/>
    </source>
</evidence>
<dbReference type="GO" id="GO:0005524">
    <property type="term" value="F:ATP binding"/>
    <property type="evidence" value="ECO:0007669"/>
    <property type="project" value="UniProtKB-KW"/>
</dbReference>
<proteinExistence type="predicted"/>
<dbReference type="PROSITE" id="PS50011">
    <property type="entry name" value="PROTEIN_KINASE_DOM"/>
    <property type="match status" value="1"/>
</dbReference>
<keyword evidence="2" id="KW-0808">Transferase</keyword>
<dbReference type="Proteomes" id="UP000191342">
    <property type="component" value="Unassembled WGS sequence"/>
</dbReference>
<evidence type="ECO:0000259" key="6">
    <source>
        <dbReference type="PROSITE" id="PS50011"/>
    </source>
</evidence>
<dbReference type="PANTHER" id="PTHR45646">
    <property type="entry name" value="SERINE/THREONINE-PROTEIN KINASE DOA-RELATED"/>
    <property type="match status" value="1"/>
</dbReference>
<accession>A0A1V6SWS9</accession>
<dbReference type="GO" id="GO:0004674">
    <property type="term" value="F:protein serine/threonine kinase activity"/>
    <property type="evidence" value="ECO:0007669"/>
    <property type="project" value="UniProtKB-KW"/>
</dbReference>
<keyword evidence="4" id="KW-0418">Kinase</keyword>
<dbReference type="STRING" id="254877.A0A1V6SWS9"/>
<evidence type="ECO:0000256" key="5">
    <source>
        <dbReference type="ARBA" id="ARBA00022840"/>
    </source>
</evidence>
<organism evidence="7 8">
    <name type="scientific">Penicillium flavigenum</name>
    <dbReference type="NCBI Taxonomy" id="254877"/>
    <lineage>
        <taxon>Eukaryota</taxon>
        <taxon>Fungi</taxon>
        <taxon>Dikarya</taxon>
        <taxon>Ascomycota</taxon>
        <taxon>Pezizomycotina</taxon>
        <taxon>Eurotiomycetes</taxon>
        <taxon>Eurotiomycetidae</taxon>
        <taxon>Eurotiales</taxon>
        <taxon>Aspergillaceae</taxon>
        <taxon>Penicillium</taxon>
    </lineage>
</organism>
<keyword evidence="5" id="KW-0067">ATP-binding</keyword>
<comment type="caution">
    <text evidence="7">The sequence shown here is derived from an EMBL/GenBank/DDBJ whole genome shotgun (WGS) entry which is preliminary data.</text>
</comment>
<dbReference type="InterPro" id="IPR000719">
    <property type="entry name" value="Prot_kinase_dom"/>
</dbReference>
<keyword evidence="1" id="KW-0723">Serine/threonine-protein kinase</keyword>
<keyword evidence="8" id="KW-1185">Reference proteome</keyword>
<protein>
    <recommendedName>
        <fullName evidence="6">Protein kinase domain-containing protein</fullName>
    </recommendedName>
</protein>
<dbReference type="InterPro" id="IPR011009">
    <property type="entry name" value="Kinase-like_dom_sf"/>
</dbReference>
<keyword evidence="3" id="KW-0547">Nucleotide-binding</keyword>
<evidence type="ECO:0000256" key="2">
    <source>
        <dbReference type="ARBA" id="ARBA00022679"/>
    </source>
</evidence>
<evidence type="ECO:0000256" key="1">
    <source>
        <dbReference type="ARBA" id="ARBA00022527"/>
    </source>
</evidence>
<feature type="domain" description="Protein kinase" evidence="6">
    <location>
        <begin position="1"/>
        <end position="166"/>
    </location>
</feature>
<dbReference type="Gene3D" id="1.10.510.10">
    <property type="entry name" value="Transferase(Phosphotransferase) domain 1"/>
    <property type="match status" value="1"/>
</dbReference>
<name>A0A1V6SWS9_9EURO</name>
<dbReference type="EMBL" id="MLQL01000022">
    <property type="protein sequence ID" value="OQE18184.1"/>
    <property type="molecule type" value="Genomic_DNA"/>
</dbReference>